<evidence type="ECO:0000256" key="1">
    <source>
        <dbReference type="SAM" id="Phobius"/>
    </source>
</evidence>
<gene>
    <name evidence="3" type="ORF">BXYJ_LOCUS5669</name>
</gene>
<feature type="transmembrane region" description="Helical" evidence="1">
    <location>
        <begin position="6"/>
        <end position="27"/>
    </location>
</feature>
<reference evidence="4" key="2">
    <citation type="submission" date="2020-08" db="EMBL/GenBank/DDBJ databases">
        <authorList>
            <person name="Kikuchi T."/>
        </authorList>
    </citation>
    <scope>NUCLEOTIDE SEQUENCE</scope>
    <source>
        <strain evidence="3">Ka4C1</strain>
    </source>
</reference>
<evidence type="ECO:0000313" key="3">
    <source>
        <dbReference type="EMBL" id="CAD5219419.1"/>
    </source>
</evidence>
<feature type="domain" description="GST N-terminal" evidence="2">
    <location>
        <begin position="20"/>
        <end position="97"/>
    </location>
</feature>
<keyword evidence="1" id="KW-0812">Transmembrane</keyword>
<dbReference type="AlphaFoldDB" id="A0A1I7RQJ2"/>
<dbReference type="PANTHER" id="PTHR11571">
    <property type="entry name" value="GLUTATHIONE S-TRANSFERASE"/>
    <property type="match status" value="1"/>
</dbReference>
<dbReference type="EMBL" id="CAJFCV020000003">
    <property type="protein sequence ID" value="CAG9104679.1"/>
    <property type="molecule type" value="Genomic_DNA"/>
</dbReference>
<keyword evidence="6" id="KW-1185">Reference proteome</keyword>
<dbReference type="Proteomes" id="UP000659654">
    <property type="component" value="Unassembled WGS sequence"/>
</dbReference>
<dbReference type="Gene3D" id="1.20.1050.10">
    <property type="match status" value="1"/>
</dbReference>
<dbReference type="SUPFAM" id="SSF52833">
    <property type="entry name" value="Thioredoxin-like"/>
    <property type="match status" value="1"/>
</dbReference>
<dbReference type="WBParaSite" id="BXY_0298600.1">
    <property type="protein sequence ID" value="BXY_0298600.1"/>
    <property type="gene ID" value="BXY_0298600"/>
</dbReference>
<dbReference type="SMR" id="A0A1I7RQJ2"/>
<dbReference type="EMBL" id="CAJFDI010000003">
    <property type="protein sequence ID" value="CAD5219419.1"/>
    <property type="molecule type" value="Genomic_DNA"/>
</dbReference>
<dbReference type="PROSITE" id="PS50404">
    <property type="entry name" value="GST_NTER"/>
    <property type="match status" value="1"/>
</dbReference>
<evidence type="ECO:0000313" key="6">
    <source>
        <dbReference type="Proteomes" id="UP000659654"/>
    </source>
</evidence>
<protein>
    <submittedName>
        <fullName evidence="3">(pine wood nematode) hypothetical protein</fullName>
    </submittedName>
    <submittedName>
        <fullName evidence="7">GST N-terminal domain-containing protein</fullName>
    </submittedName>
</protein>
<dbReference type="InterPro" id="IPR050213">
    <property type="entry name" value="GST_superfamily"/>
</dbReference>
<proteinExistence type="predicted"/>
<evidence type="ECO:0000313" key="5">
    <source>
        <dbReference type="Proteomes" id="UP000095284"/>
    </source>
</evidence>
<dbReference type="GO" id="GO:0004364">
    <property type="term" value="F:glutathione transferase activity"/>
    <property type="evidence" value="ECO:0007669"/>
    <property type="project" value="TreeGrafter"/>
</dbReference>
<dbReference type="InterPro" id="IPR004045">
    <property type="entry name" value="Glutathione_S-Trfase_N"/>
</dbReference>
<dbReference type="InterPro" id="IPR036249">
    <property type="entry name" value="Thioredoxin-like_sf"/>
</dbReference>
<dbReference type="Proteomes" id="UP000582659">
    <property type="component" value="Unassembled WGS sequence"/>
</dbReference>
<evidence type="ECO:0000313" key="7">
    <source>
        <dbReference type="WBParaSite" id="BXY_0298600.1"/>
    </source>
</evidence>
<dbReference type="eggNOG" id="KOG1695">
    <property type="taxonomic scope" value="Eukaryota"/>
</dbReference>
<accession>A0A1I7RQJ2</accession>
<dbReference type="Pfam" id="PF02798">
    <property type="entry name" value="GST_N"/>
    <property type="match status" value="1"/>
</dbReference>
<dbReference type="Gene3D" id="3.40.30.10">
    <property type="entry name" value="Glutaredoxin"/>
    <property type="match status" value="1"/>
</dbReference>
<reference evidence="7" key="1">
    <citation type="submission" date="2016-11" db="UniProtKB">
        <authorList>
            <consortium name="WormBaseParasite"/>
        </authorList>
    </citation>
    <scope>IDENTIFICATION</scope>
</reference>
<evidence type="ECO:0000313" key="4">
    <source>
        <dbReference type="EMBL" id="CAG9104679.1"/>
    </source>
</evidence>
<keyword evidence="1" id="KW-0472">Membrane</keyword>
<dbReference type="CDD" id="cd03039">
    <property type="entry name" value="GST_N_Sigma_like"/>
    <property type="match status" value="1"/>
</dbReference>
<dbReference type="Proteomes" id="UP000095284">
    <property type="component" value="Unplaced"/>
</dbReference>
<organism evidence="5 7">
    <name type="scientific">Bursaphelenchus xylophilus</name>
    <name type="common">Pinewood nematode worm</name>
    <name type="synonym">Aphelenchoides xylophilus</name>
    <dbReference type="NCBI Taxonomy" id="6326"/>
    <lineage>
        <taxon>Eukaryota</taxon>
        <taxon>Metazoa</taxon>
        <taxon>Ecdysozoa</taxon>
        <taxon>Nematoda</taxon>
        <taxon>Chromadorea</taxon>
        <taxon>Rhabditida</taxon>
        <taxon>Tylenchina</taxon>
        <taxon>Tylenchomorpha</taxon>
        <taxon>Aphelenchoidea</taxon>
        <taxon>Aphelenchoididae</taxon>
        <taxon>Bursaphelenchus</taxon>
    </lineage>
</organism>
<dbReference type="OrthoDB" id="414243at2759"/>
<evidence type="ECO:0000259" key="2">
    <source>
        <dbReference type="PROSITE" id="PS50404"/>
    </source>
</evidence>
<keyword evidence="1" id="KW-1133">Transmembrane helix</keyword>
<dbReference type="GO" id="GO:0006749">
    <property type="term" value="P:glutathione metabolic process"/>
    <property type="evidence" value="ECO:0007669"/>
    <property type="project" value="TreeGrafter"/>
</dbReference>
<name>A0A1I7RQJ2_BURXY</name>
<sequence>MAANNVLKTVVLATVMGGILGLELYYFNDRGRAEPIRFMLHYAGINFTDYRFSRDDWNASKNSIMFNTLPALVQDMGIVDNSGAITRYVAHEASLLTPSYLEDAQMDDLFEKSQVLMQDFLTYIDIVEGRTPGNATASRPTLIDAPVKMYYPVIESYINPDTGLFGRYSIIYMDFVWYNLSDLLNSYAPDVLSNYTKSIQHWWKVDGYNNTNFQSYLQNRYVDFGRNGTIMITNVF</sequence>